<keyword evidence="1" id="KW-1133">Transmembrane helix</keyword>
<proteinExistence type="predicted"/>
<protein>
    <submittedName>
        <fullName evidence="2">Uncharacterized protein</fullName>
    </submittedName>
</protein>
<name>A0ABQ3B636_9GAMM</name>
<evidence type="ECO:0000313" key="2">
    <source>
        <dbReference type="EMBL" id="GGY76801.1"/>
    </source>
</evidence>
<reference evidence="3" key="1">
    <citation type="journal article" date="2019" name="Int. J. Syst. Evol. Microbiol.">
        <title>The Global Catalogue of Microorganisms (GCM) 10K type strain sequencing project: providing services to taxonomists for standard genome sequencing and annotation.</title>
        <authorList>
            <consortium name="The Broad Institute Genomics Platform"/>
            <consortium name="The Broad Institute Genome Sequencing Center for Infectious Disease"/>
            <person name="Wu L."/>
            <person name="Ma J."/>
        </authorList>
    </citation>
    <scope>NUCLEOTIDE SEQUENCE [LARGE SCALE GENOMIC DNA]</scope>
    <source>
        <strain evidence="3">KCTC 32239</strain>
    </source>
</reference>
<accession>A0ABQ3B636</accession>
<dbReference type="EMBL" id="BMYZ01000002">
    <property type="protein sequence ID" value="GGY76801.1"/>
    <property type="molecule type" value="Genomic_DNA"/>
</dbReference>
<keyword evidence="1" id="KW-0812">Transmembrane</keyword>
<gene>
    <name evidence="2" type="ORF">GCM10011613_21630</name>
</gene>
<evidence type="ECO:0000313" key="3">
    <source>
        <dbReference type="Proteomes" id="UP000619761"/>
    </source>
</evidence>
<keyword evidence="3" id="KW-1185">Reference proteome</keyword>
<organism evidence="2 3">
    <name type="scientific">Cellvibrio zantedeschiae</name>
    <dbReference type="NCBI Taxonomy" id="1237077"/>
    <lineage>
        <taxon>Bacteria</taxon>
        <taxon>Pseudomonadati</taxon>
        <taxon>Pseudomonadota</taxon>
        <taxon>Gammaproteobacteria</taxon>
        <taxon>Cellvibrionales</taxon>
        <taxon>Cellvibrionaceae</taxon>
        <taxon>Cellvibrio</taxon>
    </lineage>
</organism>
<comment type="caution">
    <text evidence="2">The sequence shown here is derived from an EMBL/GenBank/DDBJ whole genome shotgun (WGS) entry which is preliminary data.</text>
</comment>
<dbReference type="Proteomes" id="UP000619761">
    <property type="component" value="Unassembled WGS sequence"/>
</dbReference>
<evidence type="ECO:0000256" key="1">
    <source>
        <dbReference type="SAM" id="Phobius"/>
    </source>
</evidence>
<sequence>MSTNWIYSLASYIDRLGDFSSSLEEECMRLTIEGHSITKGVAAELQAIIRILAENNLNGPTILTSDGDVVEEGDLSDPDLLSGDGWRFILGKEEISQKLIKRTSEKTVIFFKLKEFLKWLDQFDPLEKPNHNYIDLYTPTTFIINGLSEPFGGPLTWVIPIGEVHSQDVKTNLPDVIDVHQLIHVVTSKAICISPRWYELSWGDFDSEIARKFMTLSSKVFAACLVHDLRFFNEKYEVSLNGTKRLNLPLSNGTEEIDKDFIKTLRDTIVWVYSERPETRLKLVMDRLSIDIPPGNSLISGMIDSLRFALQQARDAYAFVILDRKDAYHKEMRELMKDMKSQADIYASKVRDLIGSLTRDILGVLVFMGFSFIGKFDQAKIDQLLDSRELSLLTKVLAIYLLFSCALQLISCWRDSSLTYGESKKWVLVLQNYTSLDDIHERFLIPVEKRRQTLNIAMCLCGGLYGILALATWNLIFIVQLLLAQF</sequence>
<keyword evidence="1" id="KW-0472">Membrane</keyword>
<dbReference type="RefSeq" id="WP_189418524.1">
    <property type="nucleotide sequence ID" value="NZ_BMYZ01000002.1"/>
</dbReference>
<feature type="transmembrane region" description="Helical" evidence="1">
    <location>
        <begin position="456"/>
        <end position="483"/>
    </location>
</feature>